<evidence type="ECO:0000313" key="2">
    <source>
        <dbReference type="EMBL" id="GLC28254.1"/>
    </source>
</evidence>
<keyword evidence="3" id="KW-1185">Reference proteome</keyword>
<dbReference type="EMBL" id="BRXS01000008">
    <property type="protein sequence ID" value="GLC28254.1"/>
    <property type="molecule type" value="Genomic_DNA"/>
</dbReference>
<dbReference type="Pfam" id="PF01656">
    <property type="entry name" value="CbiA"/>
    <property type="match status" value="1"/>
</dbReference>
<comment type="caution">
    <text evidence="2">The sequence shown here is derived from an EMBL/GenBank/DDBJ whole genome shotgun (WGS) entry which is preliminary data.</text>
</comment>
<dbReference type="RefSeq" id="WP_284352659.1">
    <property type="nucleotide sequence ID" value="NZ_BRXS01000008.1"/>
</dbReference>
<dbReference type="Proteomes" id="UP001161325">
    <property type="component" value="Unassembled WGS sequence"/>
</dbReference>
<evidence type="ECO:0000259" key="1">
    <source>
        <dbReference type="Pfam" id="PF01656"/>
    </source>
</evidence>
<protein>
    <submittedName>
        <fullName evidence="2">Chromosome partitioning protein ParA</fullName>
    </submittedName>
</protein>
<dbReference type="AlphaFoldDB" id="A0AA37Q8J9"/>
<dbReference type="CDD" id="cd02042">
    <property type="entry name" value="ParAB_family"/>
    <property type="match status" value="1"/>
</dbReference>
<dbReference type="InterPro" id="IPR027417">
    <property type="entry name" value="P-loop_NTPase"/>
</dbReference>
<dbReference type="PANTHER" id="PTHR13696:SF52">
    <property type="entry name" value="PARA FAMILY PROTEIN CT_582"/>
    <property type="match status" value="1"/>
</dbReference>
<sequence>MRTLTIVGAKGGTAKTTTVLNLAAALAAAGYRVGVADCDPQSTATLGMRRPPVADPLRTAPAAVESAGWPDGCLLLAGGRTLISATRAEVRNHLARRELRDQLDILLVDTAPAVSESVLAALDVADLVVVPFKPEPYSLPGLTDMLSTARHVKAGARLRALATMVQERRGATARTLAKVERQFPGTLYRTQVPDDAAVVNASEKYLSVVAHTPRSRAASAYQAVSAEIAGDLGLKRPKKTTTTAASAAASAAAP</sequence>
<dbReference type="PANTHER" id="PTHR13696">
    <property type="entry name" value="P-LOOP CONTAINING NUCLEOSIDE TRIPHOSPHATE HYDROLASE"/>
    <property type="match status" value="1"/>
</dbReference>
<evidence type="ECO:0000313" key="3">
    <source>
        <dbReference type="Proteomes" id="UP001161325"/>
    </source>
</evidence>
<dbReference type="InterPro" id="IPR002586">
    <property type="entry name" value="CobQ/CobB/MinD/ParA_Nub-bd_dom"/>
</dbReference>
<dbReference type="PIRSF" id="PIRSF009320">
    <property type="entry name" value="Nuc_binding_HP_1000"/>
    <property type="match status" value="1"/>
</dbReference>
<dbReference type="InterPro" id="IPR050678">
    <property type="entry name" value="DNA_Partitioning_ATPase"/>
</dbReference>
<dbReference type="Gene3D" id="3.40.50.300">
    <property type="entry name" value="P-loop containing nucleotide triphosphate hydrolases"/>
    <property type="match status" value="1"/>
</dbReference>
<reference evidence="2" key="1">
    <citation type="submission" date="2022-08" db="EMBL/GenBank/DDBJ databases">
        <title>Draft genome sequencing of Roseisolibacter agri AW1220.</title>
        <authorList>
            <person name="Tobiishi Y."/>
            <person name="Tonouchi A."/>
        </authorList>
    </citation>
    <scope>NUCLEOTIDE SEQUENCE</scope>
    <source>
        <strain evidence="2">AW1220</strain>
    </source>
</reference>
<feature type="domain" description="CobQ/CobB/MinD/ParA nucleotide binding" evidence="1">
    <location>
        <begin position="4"/>
        <end position="206"/>
    </location>
</feature>
<proteinExistence type="predicted"/>
<accession>A0AA37Q8J9</accession>
<dbReference type="SUPFAM" id="SSF52540">
    <property type="entry name" value="P-loop containing nucleoside triphosphate hydrolases"/>
    <property type="match status" value="1"/>
</dbReference>
<name>A0AA37Q8J9_9BACT</name>
<gene>
    <name evidence="2" type="ORF">rosag_47670</name>
</gene>
<organism evidence="2 3">
    <name type="scientific">Roseisolibacter agri</name>
    <dbReference type="NCBI Taxonomy" id="2014610"/>
    <lineage>
        <taxon>Bacteria</taxon>
        <taxon>Pseudomonadati</taxon>
        <taxon>Gemmatimonadota</taxon>
        <taxon>Gemmatimonadia</taxon>
        <taxon>Gemmatimonadales</taxon>
        <taxon>Gemmatimonadaceae</taxon>
        <taxon>Roseisolibacter</taxon>
    </lineage>
</organism>